<dbReference type="RefSeq" id="WP_157698240.1">
    <property type="nucleotide sequence ID" value="NZ_CP016397.1"/>
</dbReference>
<reference evidence="3" key="1">
    <citation type="submission" date="2016-07" db="EMBL/GenBank/DDBJ databases">
        <authorList>
            <person name="Florea S."/>
            <person name="Webb J.S."/>
            <person name="Jaromczyk J."/>
            <person name="Schardl C.L."/>
        </authorList>
    </citation>
    <scope>NUCLEOTIDE SEQUENCE [LARGE SCALE GENOMIC DNA]</scope>
    <source>
        <strain evidence="3">CDC-D5610</strain>
    </source>
</reference>
<dbReference type="AlphaFoldDB" id="A0A222P506"/>
<proteinExistence type="predicted"/>
<protein>
    <submittedName>
        <fullName evidence="2">Uncharacterized protein</fullName>
    </submittedName>
</protein>
<dbReference type="OrthoDB" id="9934670at2"/>
<dbReference type="KEGG" id="lcd:clem_11830"/>
<evidence type="ECO:0000313" key="3">
    <source>
        <dbReference type="Proteomes" id="UP000201728"/>
    </source>
</evidence>
<feature type="compositionally biased region" description="Polar residues" evidence="1">
    <location>
        <begin position="7"/>
        <end position="32"/>
    </location>
</feature>
<evidence type="ECO:0000256" key="1">
    <source>
        <dbReference type="SAM" id="MobiDB-lite"/>
    </source>
</evidence>
<dbReference type="EMBL" id="CP016397">
    <property type="protein sequence ID" value="ASQ46903.1"/>
    <property type="molecule type" value="Genomic_DNA"/>
</dbReference>
<evidence type="ECO:0000313" key="2">
    <source>
        <dbReference type="EMBL" id="ASQ46903.1"/>
    </source>
</evidence>
<name>A0A222P506_9GAMM</name>
<dbReference type="Proteomes" id="UP000201728">
    <property type="component" value="Chromosome"/>
</dbReference>
<feature type="region of interest" description="Disordered" evidence="1">
    <location>
        <begin position="1"/>
        <end position="50"/>
    </location>
</feature>
<keyword evidence="3" id="KW-1185">Reference proteome</keyword>
<gene>
    <name evidence="2" type="ORF">clem_11830</name>
</gene>
<accession>A0A222P506</accession>
<sequence>MNKKEQSYNPQKSGQTLGRNEQQKMGQNQAHPDSQRKNSSKIGRKPGNPT</sequence>
<organism evidence="2 3">
    <name type="scientific">Legionella clemsonensis</name>
    <dbReference type="NCBI Taxonomy" id="1867846"/>
    <lineage>
        <taxon>Bacteria</taxon>
        <taxon>Pseudomonadati</taxon>
        <taxon>Pseudomonadota</taxon>
        <taxon>Gammaproteobacteria</taxon>
        <taxon>Legionellales</taxon>
        <taxon>Legionellaceae</taxon>
        <taxon>Legionella</taxon>
    </lineage>
</organism>